<organism evidence="2 3">
    <name type="scientific">Prorocentrum cordatum</name>
    <dbReference type="NCBI Taxonomy" id="2364126"/>
    <lineage>
        <taxon>Eukaryota</taxon>
        <taxon>Sar</taxon>
        <taxon>Alveolata</taxon>
        <taxon>Dinophyceae</taxon>
        <taxon>Prorocentrales</taxon>
        <taxon>Prorocentraceae</taxon>
        <taxon>Prorocentrum</taxon>
    </lineage>
</organism>
<feature type="compositionally biased region" description="Polar residues" evidence="1">
    <location>
        <begin position="69"/>
        <end position="82"/>
    </location>
</feature>
<name>A0ABN9TK33_9DINO</name>
<evidence type="ECO:0000256" key="1">
    <source>
        <dbReference type="SAM" id="MobiDB-lite"/>
    </source>
</evidence>
<reference evidence="2" key="1">
    <citation type="submission" date="2023-10" db="EMBL/GenBank/DDBJ databases">
        <authorList>
            <person name="Chen Y."/>
            <person name="Shah S."/>
            <person name="Dougan E. K."/>
            <person name="Thang M."/>
            <person name="Chan C."/>
        </authorList>
    </citation>
    <scope>NUCLEOTIDE SEQUENCE [LARGE SCALE GENOMIC DNA]</scope>
</reference>
<proteinExistence type="predicted"/>
<feature type="region of interest" description="Disordered" evidence="1">
    <location>
        <begin position="69"/>
        <end position="188"/>
    </location>
</feature>
<dbReference type="Proteomes" id="UP001189429">
    <property type="component" value="Unassembled WGS sequence"/>
</dbReference>
<feature type="compositionally biased region" description="Low complexity" evidence="1">
    <location>
        <begin position="151"/>
        <end position="161"/>
    </location>
</feature>
<evidence type="ECO:0000313" key="3">
    <source>
        <dbReference type="Proteomes" id="UP001189429"/>
    </source>
</evidence>
<dbReference type="EMBL" id="CAUYUJ010014815">
    <property type="protein sequence ID" value="CAK0846326.1"/>
    <property type="molecule type" value="Genomic_DNA"/>
</dbReference>
<keyword evidence="3" id="KW-1185">Reference proteome</keyword>
<feature type="compositionally biased region" description="Low complexity" evidence="1">
    <location>
        <begin position="107"/>
        <end position="117"/>
    </location>
</feature>
<protein>
    <submittedName>
        <fullName evidence="2">Uncharacterized protein</fullName>
    </submittedName>
</protein>
<gene>
    <name evidence="2" type="ORF">PCOR1329_LOCUS39866</name>
</gene>
<sequence>MILRARVSQGKKAKQDAEPDDAILTEAICVAKRGAAELASAALVESLEAELVPVLDAIAAKLGSRTATVPQQALGHGSSTPLGEQEGASDESHSQTRSDDEEEDLRLASAAAAPSAECGRSQPRHEVQLPPLTPRDPWLAGRAEAPPPGADAPGPEAAAPAAGGGGGCQSARGRASGRSRPTRGHEQAVALATERCRAFTGPGAAWRSPRGASDVSTFADTYQRSWGVSGRRIRGAQGPVSSAPCSWRGGEREEVEQHRRFCTDLGCARARARGARNALAPSSSPQAVVSS</sequence>
<evidence type="ECO:0000313" key="2">
    <source>
        <dbReference type="EMBL" id="CAK0846326.1"/>
    </source>
</evidence>
<feature type="region of interest" description="Disordered" evidence="1">
    <location>
        <begin position="233"/>
        <end position="253"/>
    </location>
</feature>
<comment type="caution">
    <text evidence="2">The sequence shown here is derived from an EMBL/GenBank/DDBJ whole genome shotgun (WGS) entry which is preliminary data.</text>
</comment>
<accession>A0ABN9TK33</accession>